<dbReference type="OMA" id="DERNGAM"/>
<feature type="domain" description="C2 tensin-type" evidence="5">
    <location>
        <begin position="197"/>
        <end position="381"/>
    </location>
</feature>
<dbReference type="STRING" id="1169540.A0A0G4GYG0"/>
<gene>
    <name evidence="6" type="ORF">Vbra_19100</name>
</gene>
<dbReference type="Gene3D" id="3.90.190.10">
    <property type="entry name" value="Protein tyrosine phosphatase superfamily"/>
    <property type="match status" value="1"/>
</dbReference>
<feature type="domain" description="Tyrosine specific protein phosphatases" evidence="3">
    <location>
        <begin position="125"/>
        <end position="144"/>
    </location>
</feature>
<dbReference type="OrthoDB" id="439488at2759"/>
<dbReference type="Proteomes" id="UP000041254">
    <property type="component" value="Unassembled WGS sequence"/>
</dbReference>
<dbReference type="Pfam" id="PF10409">
    <property type="entry name" value="PTEN_C2"/>
    <property type="match status" value="1"/>
</dbReference>
<dbReference type="SUPFAM" id="SSF52799">
    <property type="entry name" value="(Phosphotyrosine protein) phosphatases II"/>
    <property type="match status" value="1"/>
</dbReference>
<proteinExistence type="predicted"/>
<dbReference type="Gene3D" id="2.60.40.1110">
    <property type="match status" value="1"/>
</dbReference>
<sequence length="529" mass="57933">MHVLGRLADRLKDFAETVADSITGLGVDGDAYLGPTAPVYIHRNIIAIPFPSHELLPDLAEVLNANHGSNYLVLNMSERTYDASRFNGQIVDVQFRGMPSPPLDLLLKLCVSSSQWLLSDAQNVIVVHCYHGFSRTAVFIASFLSWIGLCKNPHVALQKVCEVLGLTSTPSPRVVLPSQWRYLHYFARLQRGEMPEHASLMLRRILINGIPVLSPPIVVHDSLVPAAAVAFRPFYEVWQAGELIYSSLPEAPTAAAPPPADAQPQPSNGQPDEHTADGQQIASEAMAALSDHREAALPGYAVEDGTVRFECSLKVTGDVLLRVRHQADDGTKCSAFRAAFHTAFVPNDTLCLKLGLSELDGAAGDVRFPADFFVDLMFEPSTDPDDDGERVAALRSLVTRGQEKAQEVKAELLRRVRARKDAEKRTAQLEELRMRAKLFKEQAEQQTTSTRPPADVDTGDERNGAMPESSAAISPEPHHVDLAHEEEREHGDKHDVEDIYDMDWTTDMLSPKGGNGTGEGGGENDDGSE</sequence>
<dbReference type="GO" id="GO:0005829">
    <property type="term" value="C:cytosol"/>
    <property type="evidence" value="ECO:0007669"/>
    <property type="project" value="TreeGrafter"/>
</dbReference>
<evidence type="ECO:0000256" key="2">
    <source>
        <dbReference type="SAM" id="MobiDB-lite"/>
    </source>
</evidence>
<keyword evidence="7" id="KW-1185">Reference proteome</keyword>
<dbReference type="GO" id="GO:0016314">
    <property type="term" value="F:phosphatidylinositol-3,4,5-trisphosphate 3-phosphatase activity"/>
    <property type="evidence" value="ECO:0007669"/>
    <property type="project" value="TreeGrafter"/>
</dbReference>
<name>A0A0G4GYG0_VITBC</name>
<dbReference type="InterPro" id="IPR051281">
    <property type="entry name" value="Dual-spec_lipid-protein_phosph"/>
</dbReference>
<organism evidence="6 7">
    <name type="scientific">Vitrella brassicaformis (strain CCMP3155)</name>
    <dbReference type="NCBI Taxonomy" id="1169540"/>
    <lineage>
        <taxon>Eukaryota</taxon>
        <taxon>Sar</taxon>
        <taxon>Alveolata</taxon>
        <taxon>Colpodellida</taxon>
        <taxon>Vitrellaceae</taxon>
        <taxon>Vitrella</taxon>
    </lineage>
</organism>
<dbReference type="AlphaFoldDB" id="A0A0G4GYG0"/>
<feature type="region of interest" description="Disordered" evidence="2">
    <location>
        <begin position="440"/>
        <end position="529"/>
    </location>
</feature>
<evidence type="ECO:0000259" key="3">
    <source>
        <dbReference type="PROSITE" id="PS50056"/>
    </source>
</evidence>
<accession>A0A0G4GYG0</accession>
<dbReference type="InterPro" id="IPR029021">
    <property type="entry name" value="Prot-tyrosine_phosphatase-like"/>
</dbReference>
<dbReference type="InterPro" id="IPR035892">
    <property type="entry name" value="C2_domain_sf"/>
</dbReference>
<dbReference type="SUPFAM" id="SSF49562">
    <property type="entry name" value="C2 domain (Calcium/lipid-binding domain, CaLB)"/>
    <property type="match status" value="1"/>
</dbReference>
<evidence type="ECO:0000313" key="6">
    <source>
        <dbReference type="EMBL" id="CEM36154.1"/>
    </source>
</evidence>
<dbReference type="PROSITE" id="PS00383">
    <property type="entry name" value="TYR_PHOSPHATASE_1"/>
    <property type="match status" value="1"/>
</dbReference>
<dbReference type="PROSITE" id="PS51181">
    <property type="entry name" value="PPASE_TENSIN"/>
    <property type="match status" value="1"/>
</dbReference>
<evidence type="ECO:0008006" key="8">
    <source>
        <dbReference type="Google" id="ProtNLM"/>
    </source>
</evidence>
<dbReference type="EMBL" id="CDMY01000878">
    <property type="protein sequence ID" value="CEM36154.1"/>
    <property type="molecule type" value="Genomic_DNA"/>
</dbReference>
<dbReference type="PROSITE" id="PS51182">
    <property type="entry name" value="C2_TENSIN"/>
    <property type="match status" value="1"/>
</dbReference>
<dbReference type="VEuPathDB" id="CryptoDB:Vbra_19100"/>
<feature type="compositionally biased region" description="Basic and acidic residues" evidence="2">
    <location>
        <begin position="476"/>
        <end position="497"/>
    </location>
</feature>
<feature type="domain" description="Phosphatase tensin-type" evidence="4">
    <location>
        <begin position="39"/>
        <end position="193"/>
    </location>
</feature>
<feature type="region of interest" description="Disordered" evidence="2">
    <location>
        <begin position="253"/>
        <end position="277"/>
    </location>
</feature>
<dbReference type="InterPro" id="IPR016130">
    <property type="entry name" value="Tyr_Pase_AS"/>
</dbReference>
<dbReference type="PANTHER" id="PTHR12305">
    <property type="entry name" value="PHOSPHATASE WITH HOMOLOGY TO TENSIN"/>
    <property type="match status" value="1"/>
</dbReference>
<reference evidence="6 7" key="1">
    <citation type="submission" date="2014-11" db="EMBL/GenBank/DDBJ databases">
        <authorList>
            <person name="Zhu J."/>
            <person name="Qi W."/>
            <person name="Song R."/>
        </authorList>
    </citation>
    <scope>NUCLEOTIDE SEQUENCE [LARGE SCALE GENOMIC DNA]</scope>
</reference>
<dbReference type="PANTHER" id="PTHR12305:SF94">
    <property type="entry name" value="PHOSPHATIDYLINOSITOL-3,4,5-TRISPHOSPHATE 3-PHOSPHATASE"/>
    <property type="match status" value="1"/>
</dbReference>
<dbReference type="SMART" id="SM01326">
    <property type="entry name" value="PTEN_C2"/>
    <property type="match status" value="1"/>
</dbReference>
<evidence type="ECO:0000259" key="5">
    <source>
        <dbReference type="PROSITE" id="PS51182"/>
    </source>
</evidence>
<keyword evidence="1" id="KW-0378">Hydrolase</keyword>
<dbReference type="PROSITE" id="PS50056">
    <property type="entry name" value="TYR_PHOSPHATASE_2"/>
    <property type="match status" value="1"/>
</dbReference>
<dbReference type="InterPro" id="IPR014020">
    <property type="entry name" value="Tensin_C2-dom"/>
</dbReference>
<protein>
    <recommendedName>
        <fullName evidence="8">Phosphatidylinositol-3,4,5-trisphosphate 3-phosphatase</fullName>
    </recommendedName>
</protein>
<evidence type="ECO:0000256" key="1">
    <source>
        <dbReference type="ARBA" id="ARBA00022801"/>
    </source>
</evidence>
<dbReference type="InParanoid" id="A0A0G4GYG0"/>
<dbReference type="InterPro" id="IPR000387">
    <property type="entry name" value="Tyr_Pase_dom"/>
</dbReference>
<dbReference type="InterPro" id="IPR029023">
    <property type="entry name" value="Tensin_phosphatase"/>
</dbReference>
<evidence type="ECO:0000259" key="4">
    <source>
        <dbReference type="PROSITE" id="PS51181"/>
    </source>
</evidence>
<dbReference type="PhylomeDB" id="A0A0G4GYG0"/>
<evidence type="ECO:0000313" key="7">
    <source>
        <dbReference type="Proteomes" id="UP000041254"/>
    </source>
</evidence>